<protein>
    <recommendedName>
        <fullName evidence="2">Transposase Helix-turn-helix domain-containing protein</fullName>
    </recommendedName>
</protein>
<name>A0A8D8ZAX2_9HEMI</name>
<proteinExistence type="predicted"/>
<sequence>MKKTSANSLVKLILQTTPGFNTIWISGLEPMTACKKVLVALMYLSSQEPMRKIGDKFNLCDSSVYRCINEFMECVGQSRDQLIRWPQGEDQALVSQQGSCVQNFPSSVLFRVYASTPSSSLFSSPTFSNPSSPTFSNPPFSLPPIPVSLPPIPVSLPPPSLSVPTILSIKDKNRDICCCSINLAAFISCE</sequence>
<evidence type="ECO:0000313" key="1">
    <source>
        <dbReference type="EMBL" id="CAG6743011.1"/>
    </source>
</evidence>
<reference evidence="1" key="1">
    <citation type="submission" date="2021-05" db="EMBL/GenBank/DDBJ databases">
        <authorList>
            <person name="Alioto T."/>
            <person name="Alioto T."/>
            <person name="Gomez Garrido J."/>
        </authorList>
    </citation>
    <scope>NUCLEOTIDE SEQUENCE</scope>
</reference>
<organism evidence="1">
    <name type="scientific">Cacopsylla melanoneura</name>
    <dbReference type="NCBI Taxonomy" id="428564"/>
    <lineage>
        <taxon>Eukaryota</taxon>
        <taxon>Metazoa</taxon>
        <taxon>Ecdysozoa</taxon>
        <taxon>Arthropoda</taxon>
        <taxon>Hexapoda</taxon>
        <taxon>Insecta</taxon>
        <taxon>Pterygota</taxon>
        <taxon>Neoptera</taxon>
        <taxon>Paraneoptera</taxon>
        <taxon>Hemiptera</taxon>
        <taxon>Sternorrhyncha</taxon>
        <taxon>Psylloidea</taxon>
        <taxon>Psyllidae</taxon>
        <taxon>Psyllinae</taxon>
        <taxon>Cacopsylla</taxon>
    </lineage>
</organism>
<accession>A0A8D8ZAX2</accession>
<dbReference type="AlphaFoldDB" id="A0A8D8ZAX2"/>
<evidence type="ECO:0008006" key="2">
    <source>
        <dbReference type="Google" id="ProtNLM"/>
    </source>
</evidence>
<dbReference type="EMBL" id="HBUF01442332">
    <property type="protein sequence ID" value="CAG6743011.1"/>
    <property type="molecule type" value="Transcribed_RNA"/>
</dbReference>